<reference evidence="3 4" key="1">
    <citation type="journal article" date="2021" name="Nat. Commun.">
        <title>Genetic determinants of endophytism in the Arabidopsis root mycobiome.</title>
        <authorList>
            <person name="Mesny F."/>
            <person name="Miyauchi S."/>
            <person name="Thiergart T."/>
            <person name="Pickel B."/>
            <person name="Atanasova L."/>
            <person name="Karlsson M."/>
            <person name="Huettel B."/>
            <person name="Barry K.W."/>
            <person name="Haridas S."/>
            <person name="Chen C."/>
            <person name="Bauer D."/>
            <person name="Andreopoulos W."/>
            <person name="Pangilinan J."/>
            <person name="LaButti K."/>
            <person name="Riley R."/>
            <person name="Lipzen A."/>
            <person name="Clum A."/>
            <person name="Drula E."/>
            <person name="Henrissat B."/>
            <person name="Kohler A."/>
            <person name="Grigoriev I.V."/>
            <person name="Martin F.M."/>
            <person name="Hacquard S."/>
        </authorList>
    </citation>
    <scope>NUCLEOTIDE SEQUENCE [LARGE SCALE GENOMIC DNA]</scope>
    <source>
        <strain evidence="3 4">MPI-CAGE-CH-0241</strain>
    </source>
</reference>
<dbReference type="GO" id="GO:0016579">
    <property type="term" value="P:protein deubiquitination"/>
    <property type="evidence" value="ECO:0007669"/>
    <property type="project" value="TreeGrafter"/>
</dbReference>
<dbReference type="EMBL" id="JAGPYM010000006">
    <property type="protein sequence ID" value="KAH6893234.1"/>
    <property type="molecule type" value="Genomic_DNA"/>
</dbReference>
<dbReference type="GO" id="GO:0005829">
    <property type="term" value="C:cytosol"/>
    <property type="evidence" value="ECO:0007669"/>
    <property type="project" value="TreeGrafter"/>
</dbReference>
<dbReference type="AlphaFoldDB" id="A0A9P9ARR4"/>
<accession>A0A9P9ARR4</accession>
<gene>
    <name evidence="3" type="ORF">B0T10DRAFT_481793</name>
</gene>
<keyword evidence="1" id="KW-0175">Coiled coil</keyword>
<evidence type="ECO:0000313" key="4">
    <source>
        <dbReference type="Proteomes" id="UP000777438"/>
    </source>
</evidence>
<dbReference type="PROSITE" id="PS50330">
    <property type="entry name" value="UIM"/>
    <property type="match status" value="1"/>
</dbReference>
<feature type="compositionally biased region" description="Polar residues" evidence="2">
    <location>
        <begin position="121"/>
        <end position="134"/>
    </location>
</feature>
<dbReference type="GO" id="GO:0005634">
    <property type="term" value="C:nucleus"/>
    <property type="evidence" value="ECO:0007669"/>
    <property type="project" value="TreeGrafter"/>
</dbReference>
<evidence type="ECO:0008006" key="5">
    <source>
        <dbReference type="Google" id="ProtNLM"/>
    </source>
</evidence>
<feature type="compositionally biased region" description="Polar residues" evidence="2">
    <location>
        <begin position="741"/>
        <end position="760"/>
    </location>
</feature>
<sequence length="886" mass="98906">MSAIEPSEDDISQVCDVTTLDPVKDRFMVTQALKNNNGSVEKVVMQYFDNAETFKQKYQTTWDESMFAADRDGSKNTTGIAFHIDSPGPNSIIQGVTPNPDSYAPGAPSRPPSRSNSPSPWATQSATGMPSSQAQEDEDMQRALRESAQEAGITYQGDSTAIDASTSTPAFGPANRDEYDQANWAMVPFGAPKGPETAVPKASARKRTPGAPALIVQGESAFTHRMGGLLTIFHEIPLVRNILLGIGSPALTYGHNSEWFTGQEILAPHVLARLGSGELQWGEGRQEKTDFEAEVHRLMAFLDSTDRSYATVSTLVDYIPSSHLGPEKCFYDQIVAHYDKQVKPLMQRAVVRKLVGEDPRPENCPFGILEVEHQRKDYDHIETLYEALDRVLWSDVYAWAETAEASKTAMFEEMGDVFVINIGGDGPQDSIEIPEVFYPEKYLATRKDEALRIQLAWCEVQKALNRITEEMQRINQGIDRWTHQEFDKGELLNKAAGQWTEYIAYVEGRARFQAMEESGFDTNLYPDYRAAPCKLDSQLQERLDRTKDVLDFCDSQISKLKKRSKALNDELDLHKRRLRFLGKVLTVPDKPGRTKPMTCHKYLLRGVATSKDVVYVCRRAEADLIELGDEPSKPADQWWRLAYNMEQVDQAVTAEKVEIEQVFKRMWEETKTPMLVYATDEAIDAPQTPLTSALGRFVKADNKSFHQDENAEINEASSSERRNTFVDPLSPAKRKRRSDSPDSMDSNRASLGSVDDQSGFDNPFADQEEREMEDLSGRGVDVARSASIESVTEIPPPLPSRNPPMAETASTTLASSSRANGRLEENEQGGVQLTSAQPDVALPPPNSEPKAPEMQERARPPSFITQSTGNSVKNTIELVDMEIHEE</sequence>
<dbReference type="OrthoDB" id="4489171at2759"/>
<feature type="compositionally biased region" description="Low complexity" evidence="2">
    <location>
        <begin position="806"/>
        <end position="819"/>
    </location>
</feature>
<keyword evidence="4" id="KW-1185">Reference proteome</keyword>
<feature type="compositionally biased region" description="Polar residues" evidence="2">
    <location>
        <begin position="863"/>
        <end position="874"/>
    </location>
</feature>
<evidence type="ECO:0000256" key="2">
    <source>
        <dbReference type="SAM" id="MobiDB-lite"/>
    </source>
</evidence>
<evidence type="ECO:0000256" key="1">
    <source>
        <dbReference type="SAM" id="Coils"/>
    </source>
</evidence>
<dbReference type="PANTHER" id="PTHR39597">
    <property type="entry name" value="UBA DOMAIN-CONTAINING PROTEIN RUP1"/>
    <property type="match status" value="1"/>
</dbReference>
<feature type="compositionally biased region" description="Polar residues" evidence="2">
    <location>
        <begin position="88"/>
        <end position="100"/>
    </location>
</feature>
<dbReference type="InterPro" id="IPR003903">
    <property type="entry name" value="UIM_dom"/>
</dbReference>
<evidence type="ECO:0000313" key="3">
    <source>
        <dbReference type="EMBL" id="KAH6893234.1"/>
    </source>
</evidence>
<feature type="compositionally biased region" description="Polar residues" evidence="2">
    <location>
        <begin position="156"/>
        <end position="169"/>
    </location>
</feature>
<organism evidence="3 4">
    <name type="scientific">Thelonectria olida</name>
    <dbReference type="NCBI Taxonomy" id="1576542"/>
    <lineage>
        <taxon>Eukaryota</taxon>
        <taxon>Fungi</taxon>
        <taxon>Dikarya</taxon>
        <taxon>Ascomycota</taxon>
        <taxon>Pezizomycotina</taxon>
        <taxon>Sordariomycetes</taxon>
        <taxon>Hypocreomycetidae</taxon>
        <taxon>Hypocreales</taxon>
        <taxon>Nectriaceae</taxon>
        <taxon>Thelonectria</taxon>
    </lineage>
</organism>
<name>A0A9P9ARR4_9HYPO</name>
<feature type="coiled-coil region" evidence="1">
    <location>
        <begin position="550"/>
        <end position="577"/>
    </location>
</feature>
<feature type="region of interest" description="Disordered" evidence="2">
    <location>
        <begin position="83"/>
        <end position="176"/>
    </location>
</feature>
<feature type="region of interest" description="Disordered" evidence="2">
    <location>
        <begin position="708"/>
        <end position="875"/>
    </location>
</feature>
<proteinExistence type="predicted"/>
<feature type="compositionally biased region" description="Basic and acidic residues" evidence="2">
    <location>
        <begin position="850"/>
        <end position="859"/>
    </location>
</feature>
<dbReference type="Proteomes" id="UP000777438">
    <property type="component" value="Unassembled WGS sequence"/>
</dbReference>
<dbReference type="PANTHER" id="PTHR39597:SF1">
    <property type="entry name" value="UBA DOMAIN-CONTAINING PROTEIN RUP1"/>
    <property type="match status" value="1"/>
</dbReference>
<comment type="caution">
    <text evidence="3">The sequence shown here is derived from an EMBL/GenBank/DDBJ whole genome shotgun (WGS) entry which is preliminary data.</text>
</comment>
<dbReference type="InterPro" id="IPR055335">
    <property type="entry name" value="Ucp6/RUP1"/>
</dbReference>
<protein>
    <recommendedName>
        <fullName evidence="5">Ubiquitin interaction domain-containing protein</fullName>
    </recommendedName>
</protein>